<keyword evidence="1" id="KW-0472">Membrane</keyword>
<feature type="transmembrane region" description="Helical" evidence="1">
    <location>
        <begin position="78"/>
        <end position="100"/>
    </location>
</feature>
<organism evidence="2 3">
    <name type="scientific">Dyadobacter luteus</name>
    <dbReference type="NCBI Taxonomy" id="2259619"/>
    <lineage>
        <taxon>Bacteria</taxon>
        <taxon>Pseudomonadati</taxon>
        <taxon>Bacteroidota</taxon>
        <taxon>Cytophagia</taxon>
        <taxon>Cytophagales</taxon>
        <taxon>Spirosomataceae</taxon>
        <taxon>Dyadobacter</taxon>
    </lineage>
</organism>
<sequence length="103" mass="12272">MTAILYFYRSIGLFTGIISLALWALADLPLDKNFHVFLPRYLIIKLITDYIILRYMRKYRMASQRYFYHNLGISETRLYLTAFGLDILIFFLLVAVVKMYTQL</sequence>
<evidence type="ECO:0000313" key="3">
    <source>
        <dbReference type="Proteomes" id="UP000256373"/>
    </source>
</evidence>
<dbReference type="AlphaFoldDB" id="A0A3D8Y4R7"/>
<dbReference type="Proteomes" id="UP000256373">
    <property type="component" value="Unassembled WGS sequence"/>
</dbReference>
<feature type="transmembrane region" description="Helical" evidence="1">
    <location>
        <begin position="7"/>
        <end position="26"/>
    </location>
</feature>
<reference evidence="2 3" key="1">
    <citation type="submission" date="2018-07" db="EMBL/GenBank/DDBJ databases">
        <title>Dyadobacter roseus sp. nov., isolated from rose rhizosphere soil.</title>
        <authorList>
            <person name="Chen L."/>
        </authorList>
    </citation>
    <scope>NUCLEOTIDE SEQUENCE [LARGE SCALE GENOMIC DNA]</scope>
    <source>
        <strain evidence="2 3">RS19</strain>
    </source>
</reference>
<name>A0A3D8Y4R7_9BACT</name>
<dbReference type="RefSeq" id="WP_115833554.1">
    <property type="nucleotide sequence ID" value="NZ_QNUL01000029.1"/>
</dbReference>
<keyword evidence="1" id="KW-1133">Transmembrane helix</keyword>
<protein>
    <submittedName>
        <fullName evidence="2">Uncharacterized protein</fullName>
    </submittedName>
</protein>
<keyword evidence="1" id="KW-0812">Transmembrane</keyword>
<evidence type="ECO:0000256" key="1">
    <source>
        <dbReference type="SAM" id="Phobius"/>
    </source>
</evidence>
<feature type="transmembrane region" description="Helical" evidence="1">
    <location>
        <begin position="38"/>
        <end position="57"/>
    </location>
</feature>
<keyword evidence="3" id="KW-1185">Reference proteome</keyword>
<evidence type="ECO:0000313" key="2">
    <source>
        <dbReference type="EMBL" id="REA57288.1"/>
    </source>
</evidence>
<accession>A0A3D8Y4R7</accession>
<proteinExistence type="predicted"/>
<gene>
    <name evidence="2" type="ORF">DSL64_24330</name>
</gene>
<comment type="caution">
    <text evidence="2">The sequence shown here is derived from an EMBL/GenBank/DDBJ whole genome shotgun (WGS) entry which is preliminary data.</text>
</comment>
<dbReference type="EMBL" id="QNUL01000029">
    <property type="protein sequence ID" value="REA57288.1"/>
    <property type="molecule type" value="Genomic_DNA"/>
</dbReference>
<dbReference type="OrthoDB" id="964471at2"/>